<dbReference type="InterPro" id="IPR014721">
    <property type="entry name" value="Ribsml_uS5_D2-typ_fold_subgr"/>
</dbReference>
<feature type="domain" description="BREX system Lon protease-like BrxL N-terminal" evidence="2">
    <location>
        <begin position="15"/>
        <end position="145"/>
    </location>
</feature>
<organism evidence="3 4">
    <name type="scientific">candidate division TA06 bacterium 34_109</name>
    <dbReference type="NCBI Taxonomy" id="1635277"/>
    <lineage>
        <taxon>Bacteria</taxon>
        <taxon>Bacteria division TA06</taxon>
    </lineage>
</organism>
<dbReference type="InterPro" id="IPR014061">
    <property type="entry name" value="BrxL-like"/>
</dbReference>
<dbReference type="Proteomes" id="UP000053467">
    <property type="component" value="Unassembled WGS sequence"/>
</dbReference>
<feature type="domain" description="Lon proteolytic" evidence="1">
    <location>
        <begin position="505"/>
        <end position="680"/>
    </location>
</feature>
<dbReference type="GO" id="GO:0004176">
    <property type="term" value="F:ATP-dependent peptidase activity"/>
    <property type="evidence" value="ECO:0007669"/>
    <property type="project" value="InterPro"/>
</dbReference>
<proteinExistence type="predicted"/>
<dbReference type="InterPro" id="IPR027065">
    <property type="entry name" value="Lon_Prtase"/>
</dbReference>
<dbReference type="GO" id="GO:0004252">
    <property type="term" value="F:serine-type endopeptidase activity"/>
    <property type="evidence" value="ECO:0007669"/>
    <property type="project" value="InterPro"/>
</dbReference>
<dbReference type="PATRIC" id="fig|1635277.3.peg.1475"/>
<evidence type="ECO:0000313" key="4">
    <source>
        <dbReference type="Proteomes" id="UP000053467"/>
    </source>
</evidence>
<dbReference type="Pfam" id="PF13337">
    <property type="entry name" value="BrxL_ATPase"/>
    <property type="match status" value="1"/>
</dbReference>
<dbReference type="GO" id="GO:0030163">
    <property type="term" value="P:protein catabolic process"/>
    <property type="evidence" value="ECO:0007669"/>
    <property type="project" value="InterPro"/>
</dbReference>
<dbReference type="NCBIfam" id="TIGR02688">
    <property type="entry name" value="BREX system Lon protease-like protein BrxL"/>
    <property type="match status" value="1"/>
</dbReference>
<dbReference type="PANTHER" id="PTHR10046">
    <property type="entry name" value="ATP DEPENDENT LON PROTEASE FAMILY MEMBER"/>
    <property type="match status" value="1"/>
</dbReference>
<evidence type="ECO:0000259" key="1">
    <source>
        <dbReference type="Pfam" id="PF05362"/>
    </source>
</evidence>
<dbReference type="Pfam" id="PF05362">
    <property type="entry name" value="Lon_C"/>
    <property type="match status" value="1"/>
</dbReference>
<protein>
    <submittedName>
        <fullName evidence="3">Uncharacterized protein</fullName>
    </submittedName>
</protein>
<dbReference type="InterPro" id="IPR008269">
    <property type="entry name" value="Lon_proteolytic"/>
</dbReference>
<dbReference type="InterPro" id="IPR020568">
    <property type="entry name" value="Ribosomal_Su5_D2-typ_SF"/>
</dbReference>
<accession>A0A117M5W0</accession>
<dbReference type="EMBL" id="LGGX01000030">
    <property type="protein sequence ID" value="KUK86064.1"/>
    <property type="molecule type" value="Genomic_DNA"/>
</dbReference>
<reference evidence="4" key="1">
    <citation type="journal article" date="2015" name="MBio">
        <title>Genome-Resolved Metagenomic Analysis Reveals Roles for Candidate Phyla and Other Microbial Community Members in Biogeochemical Transformations in Oil Reservoirs.</title>
        <authorList>
            <person name="Hu P."/>
            <person name="Tom L."/>
            <person name="Singh A."/>
            <person name="Thomas B.C."/>
            <person name="Baker B.J."/>
            <person name="Piceno Y.M."/>
            <person name="Andersen G.L."/>
            <person name="Banfield J.F."/>
        </authorList>
    </citation>
    <scope>NUCLEOTIDE SEQUENCE [LARGE SCALE GENOMIC DNA]</scope>
</reference>
<dbReference type="Pfam" id="PF20442">
    <property type="entry name" value="BrxL_N"/>
    <property type="match status" value="1"/>
</dbReference>
<sequence length="683" mass="77344">MEINLDTLDKKLIDNFRGFVVKKDLVRQLKLGANVPVFVLEYLLANSCSTFDEEQIKRGIANVKNILTDHYINPKEGNLVQSKIREKGKYTIIDKIEVTLDVNKDRYWARLQNCNIKNANIKDSLVIAHEKLLLGGIWAIINIEYDPEMKIGNKSYPFVIRDIKPIQLATFDLSQFREKRKHFSKKEWIDVLIRSIGIEPTSQGINERAKILLISRMIPLVEPNFNLIELGPRMTGKSYVYKEITPYAILLSGGQASVAQLFINNTTKKIGLVGNWDTVAFDEVAGIHFKDQDGIPILKDYMESGSFSRGSTGEMTGGASIVFNGNINQSIETLLKTSHLFIPLSEDIRNDTAFLDRIHFYLPGWDIEKLSPNNFTNNFGFSTDYFSEMLTHLRKDNYYDVIEDYFALGTHLRQRDSKSVKKTVSGLIKLINPDGNFTKDDLREYLIIALEMRRRVKEQLKRIGGMEFWDTNFSYIDKETREEVFVSVPEERGSSLIENQPLPPGVCYTISQSTEGMALVRIEVNIILGNGKLNISGTNKTEIRDNVKNVYQYIRANEKKLLSQEHSLSNYNVSMQLSNLLGNEMSSGIGAAIYTAVLSAIHKRHLKPGISVLGDISINGAITHVDNFSDKVAMLSENGAKLILTPMDNLKEMENVPPSVLNNTDVNFYSNTQMIIQKAILSE</sequence>
<dbReference type="InterPro" id="IPR046838">
    <property type="entry name" value="BrxL_N"/>
</dbReference>
<evidence type="ECO:0000313" key="3">
    <source>
        <dbReference type="EMBL" id="KUK86064.1"/>
    </source>
</evidence>
<dbReference type="InterPro" id="IPR013473">
    <property type="entry name" value="BrxL"/>
</dbReference>
<dbReference type="GO" id="GO:0005524">
    <property type="term" value="F:ATP binding"/>
    <property type="evidence" value="ECO:0007669"/>
    <property type="project" value="InterPro"/>
</dbReference>
<dbReference type="AlphaFoldDB" id="A0A117M5W0"/>
<dbReference type="SUPFAM" id="SSF54211">
    <property type="entry name" value="Ribosomal protein S5 domain 2-like"/>
    <property type="match status" value="1"/>
</dbReference>
<name>A0A117M5W0_UNCT6</name>
<dbReference type="Gene3D" id="3.30.230.10">
    <property type="match status" value="1"/>
</dbReference>
<evidence type="ECO:0000259" key="2">
    <source>
        <dbReference type="Pfam" id="PF20442"/>
    </source>
</evidence>
<dbReference type="NCBIfam" id="TIGR02653">
    <property type="entry name" value="Lon_rel_chp"/>
    <property type="match status" value="1"/>
</dbReference>
<dbReference type="GO" id="GO:0006508">
    <property type="term" value="P:proteolysis"/>
    <property type="evidence" value="ECO:0007669"/>
    <property type="project" value="InterPro"/>
</dbReference>
<gene>
    <name evidence="3" type="ORF">XE03_1734</name>
</gene>
<comment type="caution">
    <text evidence="3">The sequence shown here is derived from an EMBL/GenBank/DDBJ whole genome shotgun (WGS) entry which is preliminary data.</text>
</comment>